<gene>
    <name evidence="3" type="ORF">F4X14_11050</name>
</gene>
<protein>
    <submittedName>
        <fullName evidence="3">Uncharacterized protein</fullName>
    </submittedName>
</protein>
<evidence type="ECO:0000256" key="2">
    <source>
        <dbReference type="SAM" id="SignalP"/>
    </source>
</evidence>
<name>A0A6B1D8N5_9CHLR</name>
<comment type="caution">
    <text evidence="3">The sequence shown here is derived from an EMBL/GenBank/DDBJ whole genome shotgun (WGS) entry which is preliminary data.</text>
</comment>
<accession>A0A6B1D8N5</accession>
<proteinExistence type="predicted"/>
<keyword evidence="2" id="KW-0732">Signal</keyword>
<sequence>MFHRKRFKLASAVILALLLTVALAPAAAAQDVGIGPPPAETGDEVDTGNGDDNTPRPNTGNGDDNTPRPNTGNGGGNGNGNGGTPLPGNGNGDGDMNGEMNGDMMMGAPVNWPPPNAIVRHAATPIQISSLEGGLQVYFIGADGATHGPMLAHLSKLAEMHPDGDPVELFSGTNPGTGKPVTIQYLPAAMMLHVNTFYADKPPHDYNKAYIFTVDADHSVNHERW</sequence>
<dbReference type="AlphaFoldDB" id="A0A6B1D8N5"/>
<feature type="compositionally biased region" description="Gly residues" evidence="1">
    <location>
        <begin position="72"/>
        <end position="95"/>
    </location>
</feature>
<feature type="region of interest" description="Disordered" evidence="1">
    <location>
        <begin position="31"/>
        <end position="108"/>
    </location>
</feature>
<feature type="signal peptide" evidence="2">
    <location>
        <begin position="1"/>
        <end position="26"/>
    </location>
</feature>
<feature type="compositionally biased region" description="Low complexity" evidence="1">
    <location>
        <begin position="97"/>
        <end position="107"/>
    </location>
</feature>
<organism evidence="3">
    <name type="scientific">Caldilineaceae bacterium SB0661_bin_32</name>
    <dbReference type="NCBI Taxonomy" id="2605255"/>
    <lineage>
        <taxon>Bacteria</taxon>
        <taxon>Bacillati</taxon>
        <taxon>Chloroflexota</taxon>
        <taxon>Caldilineae</taxon>
        <taxon>Caldilineales</taxon>
        <taxon>Caldilineaceae</taxon>
    </lineage>
</organism>
<feature type="chain" id="PRO_5025480839" evidence="2">
    <location>
        <begin position="27"/>
        <end position="225"/>
    </location>
</feature>
<evidence type="ECO:0000313" key="3">
    <source>
        <dbReference type="EMBL" id="MYC95497.1"/>
    </source>
</evidence>
<feature type="compositionally biased region" description="Polar residues" evidence="1">
    <location>
        <begin position="50"/>
        <end position="63"/>
    </location>
</feature>
<reference evidence="3" key="1">
    <citation type="submission" date="2019-09" db="EMBL/GenBank/DDBJ databases">
        <title>Characterisation of the sponge microbiome using genome-centric metagenomics.</title>
        <authorList>
            <person name="Engelberts J.P."/>
            <person name="Robbins S.J."/>
            <person name="De Goeij J.M."/>
            <person name="Aranda M."/>
            <person name="Bell S.C."/>
            <person name="Webster N.S."/>
        </authorList>
    </citation>
    <scope>NUCLEOTIDE SEQUENCE</scope>
    <source>
        <strain evidence="3">SB0661_bin_32</strain>
    </source>
</reference>
<evidence type="ECO:0000256" key="1">
    <source>
        <dbReference type="SAM" id="MobiDB-lite"/>
    </source>
</evidence>
<dbReference type="EMBL" id="VXMH01000057">
    <property type="protein sequence ID" value="MYC95497.1"/>
    <property type="molecule type" value="Genomic_DNA"/>
</dbReference>